<keyword evidence="4" id="KW-1185">Reference proteome</keyword>
<dbReference type="AlphaFoldDB" id="A0A5C5UXP4"/>
<dbReference type="PANTHER" id="PTHR35340:SF5">
    <property type="entry name" value="ASST-DOMAIN-CONTAINING PROTEIN"/>
    <property type="match status" value="1"/>
</dbReference>
<dbReference type="PANTHER" id="PTHR35340">
    <property type="entry name" value="PQQ ENZYME REPEAT PROTEIN-RELATED"/>
    <property type="match status" value="1"/>
</dbReference>
<feature type="domain" description="Pyrrolo-quinoline quinone repeat" evidence="2">
    <location>
        <begin position="43"/>
        <end position="251"/>
    </location>
</feature>
<sequence length="320" mass="34838" precursor="true">MTNCLTLRRALVALSISLSLASQAAADPEHAGRRVLAADYSVGRIAIVDADGRIAWEHKIGPIHDLQLLENGNVLFQLSWTRIVEVDPSDDRVVWEYDSAAQGGNEGKRVEVHSFQRLPSGLTMIAESGPARIIEVDRGGQIQHEVKLKVENPDPHHDTRLVRKLAGGGYLVAHEGDGAVREYDAAGKVVWDYPVPLFGKQPRGGHGARAWGNAVFAAERLANGNTLIATGNGHGVIEVTPEKEVVWRLEQRDLPGVTLAWVTTVQPLANGNLVIGNCHAGPDNPQIIEVTRDKRLVWAFKDHENFGDALANSWVIDAAE</sequence>
<dbReference type="InterPro" id="IPR053143">
    <property type="entry name" value="Arylsulfate_ST"/>
</dbReference>
<reference evidence="3 4" key="1">
    <citation type="submission" date="2019-02" db="EMBL/GenBank/DDBJ databases">
        <title>Deep-cultivation of Planctomycetes and their phenomic and genomic characterization uncovers novel biology.</title>
        <authorList>
            <person name="Wiegand S."/>
            <person name="Jogler M."/>
            <person name="Boedeker C."/>
            <person name="Pinto D."/>
            <person name="Vollmers J."/>
            <person name="Rivas-Marin E."/>
            <person name="Kohn T."/>
            <person name="Peeters S.H."/>
            <person name="Heuer A."/>
            <person name="Rast P."/>
            <person name="Oberbeckmann S."/>
            <person name="Bunk B."/>
            <person name="Jeske O."/>
            <person name="Meyerdierks A."/>
            <person name="Storesund J.E."/>
            <person name="Kallscheuer N."/>
            <person name="Luecker S."/>
            <person name="Lage O.M."/>
            <person name="Pohl T."/>
            <person name="Merkel B.J."/>
            <person name="Hornburger P."/>
            <person name="Mueller R.-W."/>
            <person name="Bruemmer F."/>
            <person name="Labrenz M."/>
            <person name="Spormann A.M."/>
            <person name="Op Den Camp H."/>
            <person name="Overmann J."/>
            <person name="Amann R."/>
            <person name="Jetten M.S.M."/>
            <person name="Mascher T."/>
            <person name="Medema M.H."/>
            <person name="Devos D.P."/>
            <person name="Kaster A.-K."/>
            <person name="Ovreas L."/>
            <person name="Rohde M."/>
            <person name="Galperin M.Y."/>
            <person name="Jogler C."/>
        </authorList>
    </citation>
    <scope>NUCLEOTIDE SEQUENCE [LARGE SCALE GENOMIC DNA]</scope>
    <source>
        <strain evidence="3 4">KOR34</strain>
    </source>
</reference>
<evidence type="ECO:0000313" key="3">
    <source>
        <dbReference type="EMBL" id="TWT30400.1"/>
    </source>
</evidence>
<accession>A0A5C5UXP4</accession>
<name>A0A5C5UXP4_9BACT</name>
<evidence type="ECO:0000256" key="1">
    <source>
        <dbReference type="SAM" id="SignalP"/>
    </source>
</evidence>
<organism evidence="3 4">
    <name type="scientific">Posidoniimonas corsicana</name>
    <dbReference type="NCBI Taxonomy" id="1938618"/>
    <lineage>
        <taxon>Bacteria</taxon>
        <taxon>Pseudomonadati</taxon>
        <taxon>Planctomycetota</taxon>
        <taxon>Planctomycetia</taxon>
        <taxon>Pirellulales</taxon>
        <taxon>Lacipirellulaceae</taxon>
        <taxon>Posidoniimonas</taxon>
    </lineage>
</organism>
<evidence type="ECO:0000259" key="2">
    <source>
        <dbReference type="Pfam" id="PF13360"/>
    </source>
</evidence>
<dbReference type="SUPFAM" id="SSF63829">
    <property type="entry name" value="Calcium-dependent phosphotriesterase"/>
    <property type="match status" value="1"/>
</dbReference>
<feature type="signal peptide" evidence="1">
    <location>
        <begin position="1"/>
        <end position="24"/>
    </location>
</feature>
<dbReference type="Pfam" id="PF13360">
    <property type="entry name" value="PQQ_2"/>
    <property type="match status" value="1"/>
</dbReference>
<feature type="chain" id="PRO_5022678201" description="Pyrrolo-quinoline quinone repeat domain-containing protein" evidence="1">
    <location>
        <begin position="25"/>
        <end position="320"/>
    </location>
</feature>
<keyword evidence="1" id="KW-0732">Signal</keyword>
<dbReference type="InterPro" id="IPR002372">
    <property type="entry name" value="PQQ_rpt_dom"/>
</dbReference>
<dbReference type="RefSeq" id="WP_197531716.1">
    <property type="nucleotide sequence ID" value="NZ_SIHJ01000005.1"/>
</dbReference>
<dbReference type="EMBL" id="SIHJ01000005">
    <property type="protein sequence ID" value="TWT30400.1"/>
    <property type="molecule type" value="Genomic_DNA"/>
</dbReference>
<gene>
    <name evidence="3" type="ORF">KOR34_49590</name>
</gene>
<evidence type="ECO:0000313" key="4">
    <source>
        <dbReference type="Proteomes" id="UP000316714"/>
    </source>
</evidence>
<dbReference type="Proteomes" id="UP000316714">
    <property type="component" value="Unassembled WGS sequence"/>
</dbReference>
<proteinExistence type="predicted"/>
<protein>
    <recommendedName>
        <fullName evidence="2">Pyrrolo-quinoline quinone repeat domain-containing protein</fullName>
    </recommendedName>
</protein>
<comment type="caution">
    <text evidence="3">The sequence shown here is derived from an EMBL/GenBank/DDBJ whole genome shotgun (WGS) entry which is preliminary data.</text>
</comment>